<dbReference type="Gene3D" id="3.50.4.10">
    <property type="entry name" value="Hepatocyte Growth Factor"/>
    <property type="match status" value="1"/>
</dbReference>
<dbReference type="SUPFAM" id="SSF57414">
    <property type="entry name" value="Hairpin loop containing domain-like"/>
    <property type="match status" value="1"/>
</dbReference>
<accession>A0A7M5X2Y1</accession>
<evidence type="ECO:0000256" key="1">
    <source>
        <dbReference type="ARBA" id="ARBA00022729"/>
    </source>
</evidence>
<dbReference type="PANTHER" id="PTHR46769:SF2">
    <property type="entry name" value="FIBROCYSTIN-L ISOFORM 2 PRECURSOR-RELATED"/>
    <property type="match status" value="1"/>
</dbReference>
<dbReference type="PROSITE" id="PS51820">
    <property type="entry name" value="PA14"/>
    <property type="match status" value="1"/>
</dbReference>
<feature type="chain" id="PRO_5029519885" description="PA14 domain-containing protein" evidence="2">
    <location>
        <begin position="26"/>
        <end position="418"/>
    </location>
</feature>
<dbReference type="SUPFAM" id="SSF56988">
    <property type="entry name" value="Anthrax protective antigen"/>
    <property type="match status" value="1"/>
</dbReference>
<sequence length="418" mass="48241">MIEEQCVTVLCICFLLFIRPRDVLTKDLILRGEDREAYWELAYDQKVLDRTPIIEVKVNGDFACLQACLQTPECRSVNYEANYSRQRCQLLKYNRLNAPVYKDAPNPYWKHFDTGLSQFVRIKMHRDNACYVTTCSGNKEAVLSEKDQSKCQEFTDENTFEYDMVSGTIKSHCTDNYLCPQYPHTKWMTVMSGDHPCKYDDKYKFRRAFYGAIMWGEWCLFPENYGVSISGQLLQIGLCTEAASRITFEHQAKPPVKVSFYKTSTNSRSSLDAAIQNTAKYPNTPDWIGYGDTFVFNDWNDYYMLRLQANFLAPENGEYKFYVSCDSYAKLYLSTGKDEGNKQEIAHCLSWVSGWDWSIAYVSQAVTLTAEHLYYMEVVFYEDGGGDRLQVGMKLPGSSTIQMVEAYHLQLIASEMEA</sequence>
<feature type="signal peptide" evidence="2">
    <location>
        <begin position="1"/>
        <end position="25"/>
    </location>
</feature>
<dbReference type="InterPro" id="IPR037524">
    <property type="entry name" value="PA14/GLEYA"/>
</dbReference>
<keyword evidence="5" id="KW-1185">Reference proteome</keyword>
<organism evidence="4 5">
    <name type="scientific">Clytia hemisphaerica</name>
    <dbReference type="NCBI Taxonomy" id="252671"/>
    <lineage>
        <taxon>Eukaryota</taxon>
        <taxon>Metazoa</taxon>
        <taxon>Cnidaria</taxon>
        <taxon>Hydrozoa</taxon>
        <taxon>Hydroidolina</taxon>
        <taxon>Leptothecata</taxon>
        <taxon>Obeliida</taxon>
        <taxon>Clytiidae</taxon>
        <taxon>Clytia</taxon>
    </lineage>
</organism>
<dbReference type="GeneID" id="136815348"/>
<dbReference type="RefSeq" id="XP_066927891.1">
    <property type="nucleotide sequence ID" value="XM_067071790.1"/>
</dbReference>
<dbReference type="EnsemblMetazoa" id="CLYHEMT016746.1">
    <property type="protein sequence ID" value="CLYHEMP016746.1"/>
    <property type="gene ID" value="CLYHEMG016746"/>
</dbReference>
<keyword evidence="1 2" id="KW-0732">Signal</keyword>
<proteinExistence type="predicted"/>
<dbReference type="Proteomes" id="UP000594262">
    <property type="component" value="Unplaced"/>
</dbReference>
<evidence type="ECO:0000259" key="3">
    <source>
        <dbReference type="PROSITE" id="PS51820"/>
    </source>
</evidence>
<dbReference type="AlphaFoldDB" id="A0A7M5X2Y1"/>
<dbReference type="PANTHER" id="PTHR46769">
    <property type="entry name" value="POLYCYSTIC KIDNEY AND HEPATIC DISEASE 1 (AUTOSOMAL RECESSIVE)-LIKE 1"/>
    <property type="match status" value="1"/>
</dbReference>
<dbReference type="Pfam" id="PF00024">
    <property type="entry name" value="PAN_1"/>
    <property type="match status" value="1"/>
</dbReference>
<evidence type="ECO:0000256" key="2">
    <source>
        <dbReference type="SAM" id="SignalP"/>
    </source>
</evidence>
<protein>
    <recommendedName>
        <fullName evidence="3">PA14 domain-containing protein</fullName>
    </recommendedName>
</protein>
<name>A0A7M5X2Y1_9CNID</name>
<evidence type="ECO:0000313" key="5">
    <source>
        <dbReference type="Proteomes" id="UP000594262"/>
    </source>
</evidence>
<reference evidence="4" key="1">
    <citation type="submission" date="2021-01" db="UniProtKB">
        <authorList>
            <consortium name="EnsemblMetazoa"/>
        </authorList>
    </citation>
    <scope>IDENTIFICATION</scope>
</reference>
<dbReference type="InterPro" id="IPR003609">
    <property type="entry name" value="Pan_app"/>
</dbReference>
<dbReference type="Gene3D" id="2.60.120.1560">
    <property type="match status" value="1"/>
</dbReference>
<dbReference type="OrthoDB" id="5957890at2759"/>
<evidence type="ECO:0000313" key="4">
    <source>
        <dbReference type="EnsemblMetazoa" id="CLYHEMP016746.1"/>
    </source>
</evidence>
<dbReference type="InterPro" id="IPR052387">
    <property type="entry name" value="Fibrocystin"/>
</dbReference>
<feature type="domain" description="PA14" evidence="3">
    <location>
        <begin position="251"/>
        <end position="408"/>
    </location>
</feature>